<accession>A0A1B6KD54</accession>
<dbReference type="EMBL" id="GEBQ01030595">
    <property type="protein sequence ID" value="JAT09382.1"/>
    <property type="molecule type" value="Transcribed_RNA"/>
</dbReference>
<evidence type="ECO:0000313" key="2">
    <source>
        <dbReference type="EMBL" id="JAT09382.1"/>
    </source>
</evidence>
<feature type="compositionally biased region" description="Polar residues" evidence="1">
    <location>
        <begin position="51"/>
        <end position="101"/>
    </location>
</feature>
<sequence>PISPSDTIVRYVDNEIPTPPALNSSVSSDSDELQKTPSCFDLPGTAHAPDTTYSPPTGEQQPSAMPGPSSTPGRPTKGQRISNTVSLLTSKSRASSNNITNRRGVKRKQPDDLPSATQV</sequence>
<feature type="region of interest" description="Disordered" evidence="1">
    <location>
        <begin position="1"/>
        <end position="119"/>
    </location>
</feature>
<evidence type="ECO:0000256" key="1">
    <source>
        <dbReference type="SAM" id="MobiDB-lite"/>
    </source>
</evidence>
<organism evidence="2">
    <name type="scientific">Graphocephala atropunctata</name>
    <dbReference type="NCBI Taxonomy" id="36148"/>
    <lineage>
        <taxon>Eukaryota</taxon>
        <taxon>Metazoa</taxon>
        <taxon>Ecdysozoa</taxon>
        <taxon>Arthropoda</taxon>
        <taxon>Hexapoda</taxon>
        <taxon>Insecta</taxon>
        <taxon>Pterygota</taxon>
        <taxon>Neoptera</taxon>
        <taxon>Paraneoptera</taxon>
        <taxon>Hemiptera</taxon>
        <taxon>Auchenorrhyncha</taxon>
        <taxon>Membracoidea</taxon>
        <taxon>Cicadellidae</taxon>
        <taxon>Cicadellinae</taxon>
        <taxon>Cicadellini</taxon>
        <taxon>Graphocephala</taxon>
    </lineage>
</organism>
<proteinExistence type="predicted"/>
<protein>
    <submittedName>
        <fullName evidence="2">Uncharacterized protein</fullName>
    </submittedName>
</protein>
<gene>
    <name evidence="2" type="ORF">g.54640</name>
</gene>
<name>A0A1B6KD54_9HEMI</name>
<feature type="non-terminal residue" evidence="2">
    <location>
        <position position="119"/>
    </location>
</feature>
<dbReference type="AlphaFoldDB" id="A0A1B6KD54"/>
<feature type="non-terminal residue" evidence="2">
    <location>
        <position position="1"/>
    </location>
</feature>
<reference evidence="2" key="1">
    <citation type="submission" date="2015-11" db="EMBL/GenBank/DDBJ databases">
        <title>De novo transcriptome assembly of four potential Pierce s Disease insect vectors from Arizona vineyards.</title>
        <authorList>
            <person name="Tassone E.E."/>
        </authorList>
    </citation>
    <scope>NUCLEOTIDE SEQUENCE</scope>
</reference>